<dbReference type="EMBL" id="CAJOBP010036435">
    <property type="protein sequence ID" value="CAF4717607.1"/>
    <property type="molecule type" value="Genomic_DNA"/>
</dbReference>
<proteinExistence type="predicted"/>
<evidence type="ECO:0000313" key="2">
    <source>
        <dbReference type="Proteomes" id="UP000663873"/>
    </source>
</evidence>
<evidence type="ECO:0000313" key="1">
    <source>
        <dbReference type="EMBL" id="CAF4717607.1"/>
    </source>
</evidence>
<gene>
    <name evidence="1" type="ORF">UJA718_LOCUS37076</name>
</gene>
<comment type="caution">
    <text evidence="1">The sequence shown here is derived from an EMBL/GenBank/DDBJ whole genome shotgun (WGS) entry which is preliminary data.</text>
</comment>
<dbReference type="Proteomes" id="UP000663873">
    <property type="component" value="Unassembled WGS sequence"/>
</dbReference>
<sequence>STSQDASLKLNQTITKIRFSTPESTTSQHDKVNDERNDDLAFSITDITDYFTDGGESGTRSRSQQST</sequence>
<accession>A0A821JAY8</accession>
<reference evidence="1" key="1">
    <citation type="submission" date="2021-02" db="EMBL/GenBank/DDBJ databases">
        <authorList>
            <person name="Nowell W R."/>
        </authorList>
    </citation>
    <scope>NUCLEOTIDE SEQUENCE</scope>
</reference>
<dbReference type="AlphaFoldDB" id="A0A821JAY8"/>
<protein>
    <submittedName>
        <fullName evidence="1">Uncharacterized protein</fullName>
    </submittedName>
</protein>
<keyword evidence="2" id="KW-1185">Reference proteome</keyword>
<organism evidence="1 2">
    <name type="scientific">Rotaria socialis</name>
    <dbReference type="NCBI Taxonomy" id="392032"/>
    <lineage>
        <taxon>Eukaryota</taxon>
        <taxon>Metazoa</taxon>
        <taxon>Spiralia</taxon>
        <taxon>Gnathifera</taxon>
        <taxon>Rotifera</taxon>
        <taxon>Eurotatoria</taxon>
        <taxon>Bdelloidea</taxon>
        <taxon>Philodinida</taxon>
        <taxon>Philodinidae</taxon>
        <taxon>Rotaria</taxon>
    </lineage>
</organism>
<feature type="non-terminal residue" evidence="1">
    <location>
        <position position="1"/>
    </location>
</feature>
<name>A0A821JAY8_9BILA</name>